<evidence type="ECO:0000313" key="2">
    <source>
        <dbReference type="Proteomes" id="UP000823775"/>
    </source>
</evidence>
<gene>
    <name evidence="1" type="ORF">HAX54_034992</name>
</gene>
<dbReference type="EMBL" id="JACEIK010004548">
    <property type="protein sequence ID" value="MCD9645791.1"/>
    <property type="molecule type" value="Genomic_DNA"/>
</dbReference>
<reference evidence="1 2" key="1">
    <citation type="journal article" date="2021" name="BMC Genomics">
        <title>Datura genome reveals duplications of psychoactive alkaloid biosynthetic genes and high mutation rate following tissue culture.</title>
        <authorList>
            <person name="Rajewski A."/>
            <person name="Carter-House D."/>
            <person name="Stajich J."/>
            <person name="Litt A."/>
        </authorList>
    </citation>
    <scope>NUCLEOTIDE SEQUENCE [LARGE SCALE GENOMIC DNA]</scope>
    <source>
        <strain evidence="1">AR-01</strain>
    </source>
</reference>
<accession>A0ABS8VEX7</accession>
<comment type="caution">
    <text evidence="1">The sequence shown here is derived from an EMBL/GenBank/DDBJ whole genome shotgun (WGS) entry which is preliminary data.</text>
</comment>
<name>A0ABS8VEX7_DATST</name>
<sequence>MGMLGNGKTKREWKNDGKMEARRIFIEIGRLTGRSIGGSLNHTGGPPNYCLAPCELPSDLFHHLRLIGSLRIEAAIRRLPASNIPDLQVFCGPSAINRRNTNFVRRFADGSASISIKLSTFCLVLTFTGSLRF</sequence>
<keyword evidence="2" id="KW-1185">Reference proteome</keyword>
<proteinExistence type="predicted"/>
<protein>
    <submittedName>
        <fullName evidence="1">Uncharacterized protein</fullName>
    </submittedName>
</protein>
<dbReference type="Proteomes" id="UP000823775">
    <property type="component" value="Unassembled WGS sequence"/>
</dbReference>
<organism evidence="1 2">
    <name type="scientific">Datura stramonium</name>
    <name type="common">Jimsonweed</name>
    <name type="synonym">Common thornapple</name>
    <dbReference type="NCBI Taxonomy" id="4076"/>
    <lineage>
        <taxon>Eukaryota</taxon>
        <taxon>Viridiplantae</taxon>
        <taxon>Streptophyta</taxon>
        <taxon>Embryophyta</taxon>
        <taxon>Tracheophyta</taxon>
        <taxon>Spermatophyta</taxon>
        <taxon>Magnoliopsida</taxon>
        <taxon>eudicotyledons</taxon>
        <taxon>Gunneridae</taxon>
        <taxon>Pentapetalae</taxon>
        <taxon>asterids</taxon>
        <taxon>lamiids</taxon>
        <taxon>Solanales</taxon>
        <taxon>Solanaceae</taxon>
        <taxon>Solanoideae</taxon>
        <taxon>Datureae</taxon>
        <taxon>Datura</taxon>
    </lineage>
</organism>
<evidence type="ECO:0000313" key="1">
    <source>
        <dbReference type="EMBL" id="MCD9645791.1"/>
    </source>
</evidence>